<dbReference type="GO" id="GO:0000156">
    <property type="term" value="F:phosphorelay response regulator activity"/>
    <property type="evidence" value="ECO:0007669"/>
    <property type="project" value="TreeGrafter"/>
</dbReference>
<dbReference type="EMBL" id="PGXC01000029">
    <property type="protein sequence ID" value="PKK88967.1"/>
    <property type="molecule type" value="Genomic_DNA"/>
</dbReference>
<dbReference type="GO" id="GO:0000976">
    <property type="term" value="F:transcription cis-regulatory region binding"/>
    <property type="evidence" value="ECO:0007669"/>
    <property type="project" value="TreeGrafter"/>
</dbReference>
<keyword evidence="3" id="KW-0805">Transcription regulation</keyword>
<proteinExistence type="predicted"/>
<evidence type="ECO:0000256" key="4">
    <source>
        <dbReference type="ARBA" id="ARBA00023125"/>
    </source>
</evidence>
<evidence type="ECO:0000256" key="6">
    <source>
        <dbReference type="PROSITE-ProRule" id="PRU00169"/>
    </source>
</evidence>
<feature type="modified residue" description="4-aspartylphosphate" evidence="6">
    <location>
        <position position="89"/>
    </location>
</feature>
<keyword evidence="2" id="KW-0902">Two-component regulatory system</keyword>
<evidence type="ECO:0000259" key="7">
    <source>
        <dbReference type="PROSITE" id="PS50110"/>
    </source>
</evidence>
<evidence type="ECO:0000256" key="3">
    <source>
        <dbReference type="ARBA" id="ARBA00023015"/>
    </source>
</evidence>
<keyword evidence="5" id="KW-0804">Transcription</keyword>
<evidence type="ECO:0000256" key="5">
    <source>
        <dbReference type="ARBA" id="ARBA00023163"/>
    </source>
</evidence>
<accession>A0A2N1PKU1</accession>
<dbReference type="InterPro" id="IPR001789">
    <property type="entry name" value="Sig_transdc_resp-reg_receiver"/>
</dbReference>
<dbReference type="GO" id="GO:0032993">
    <property type="term" value="C:protein-DNA complex"/>
    <property type="evidence" value="ECO:0007669"/>
    <property type="project" value="TreeGrafter"/>
</dbReference>
<dbReference type="InterPro" id="IPR039420">
    <property type="entry name" value="WalR-like"/>
</dbReference>
<dbReference type="InterPro" id="IPR036097">
    <property type="entry name" value="HisK_dim/P_sf"/>
</dbReference>
<dbReference type="SMART" id="SM00448">
    <property type="entry name" value="REC"/>
    <property type="match status" value="1"/>
</dbReference>
<name>A0A2N1PKU1_9BACT</name>
<dbReference type="PANTHER" id="PTHR48111">
    <property type="entry name" value="REGULATOR OF RPOS"/>
    <property type="match status" value="1"/>
</dbReference>
<dbReference type="GO" id="GO:0006355">
    <property type="term" value="P:regulation of DNA-templated transcription"/>
    <property type="evidence" value="ECO:0007669"/>
    <property type="project" value="TreeGrafter"/>
</dbReference>
<keyword evidence="4" id="KW-0238">DNA-binding</keyword>
<keyword evidence="1 6" id="KW-0597">Phosphoprotein</keyword>
<dbReference type="GO" id="GO:0000155">
    <property type="term" value="F:phosphorelay sensor kinase activity"/>
    <property type="evidence" value="ECO:0007669"/>
    <property type="project" value="InterPro"/>
</dbReference>
<dbReference type="SUPFAM" id="SSF47384">
    <property type="entry name" value="Homodimeric domain of signal transducing histidine kinase"/>
    <property type="match status" value="1"/>
</dbReference>
<gene>
    <name evidence="8" type="ORF">CVV64_16490</name>
</gene>
<dbReference type="Proteomes" id="UP000233256">
    <property type="component" value="Unassembled WGS sequence"/>
</dbReference>
<dbReference type="Pfam" id="PF00072">
    <property type="entry name" value="Response_reg"/>
    <property type="match status" value="1"/>
</dbReference>
<evidence type="ECO:0000256" key="1">
    <source>
        <dbReference type="ARBA" id="ARBA00022553"/>
    </source>
</evidence>
<evidence type="ECO:0000313" key="9">
    <source>
        <dbReference type="Proteomes" id="UP000233256"/>
    </source>
</evidence>
<feature type="domain" description="Response regulatory" evidence="7">
    <location>
        <begin position="38"/>
        <end position="157"/>
    </location>
</feature>
<organism evidence="8 9">
    <name type="scientific">Candidatus Wallbacteria bacterium HGW-Wallbacteria-1</name>
    <dbReference type="NCBI Taxonomy" id="2013854"/>
    <lineage>
        <taxon>Bacteria</taxon>
        <taxon>Candidatus Walliibacteriota</taxon>
    </lineage>
</organism>
<protein>
    <recommendedName>
        <fullName evidence="7">Response regulatory domain-containing protein</fullName>
    </recommendedName>
</protein>
<dbReference type="PROSITE" id="PS50110">
    <property type="entry name" value="RESPONSE_REGULATORY"/>
    <property type="match status" value="1"/>
</dbReference>
<dbReference type="AlphaFoldDB" id="A0A2N1PKU1"/>
<evidence type="ECO:0000313" key="8">
    <source>
        <dbReference type="EMBL" id="PKK88967.1"/>
    </source>
</evidence>
<dbReference type="SUPFAM" id="SSF52172">
    <property type="entry name" value="CheY-like"/>
    <property type="match status" value="1"/>
</dbReference>
<dbReference type="PANTHER" id="PTHR48111:SF1">
    <property type="entry name" value="TWO-COMPONENT RESPONSE REGULATOR ORR33"/>
    <property type="match status" value="1"/>
</dbReference>
<dbReference type="GO" id="GO:0005829">
    <property type="term" value="C:cytosol"/>
    <property type="evidence" value="ECO:0007669"/>
    <property type="project" value="TreeGrafter"/>
</dbReference>
<reference evidence="8 9" key="1">
    <citation type="journal article" date="2017" name="ISME J.">
        <title>Potential for microbial H2 and metal transformations associated with novel bacteria and archaea in deep terrestrial subsurface sediments.</title>
        <authorList>
            <person name="Hernsdorf A.W."/>
            <person name="Amano Y."/>
            <person name="Miyakawa K."/>
            <person name="Ise K."/>
            <person name="Suzuki Y."/>
            <person name="Anantharaman K."/>
            <person name="Probst A."/>
            <person name="Burstein D."/>
            <person name="Thomas B.C."/>
            <person name="Banfield J.F."/>
        </authorList>
    </citation>
    <scope>NUCLEOTIDE SEQUENCE [LARGE SCALE GENOMIC DNA]</scope>
    <source>
        <strain evidence="8">HGW-Wallbacteria-1</strain>
    </source>
</reference>
<comment type="caution">
    <text evidence="8">The sequence shown here is derived from an EMBL/GenBank/DDBJ whole genome shotgun (WGS) entry which is preliminary data.</text>
</comment>
<dbReference type="Gene3D" id="1.10.287.130">
    <property type="match status" value="1"/>
</dbReference>
<sequence>MKIKKAKDFQMIEDSAAKPRELRTQSDNSDILNTEGCLLYVIDDDLPTLELYQKVLAMNAREMIVKTFTTPLKALEEMEEMEPDLIICDVMMPEMNGKDFVKHITNIEKYRSIPVILITAGRYDMAFKRECLDRGAIDFLTKPVDLDDLTCRIRSLLRFRLLARNLARTNHEIQEMQKIIMEQEKLKTLNTIIVTLNHEINNPLTSLIGNMELYLADPPTEGLDEIQEAYEAALKIRDIVMKITKVRLSDKVTYLNDVEMFDLNKVGVDES</sequence>
<dbReference type="Gene3D" id="3.40.50.2300">
    <property type="match status" value="1"/>
</dbReference>
<dbReference type="InterPro" id="IPR011006">
    <property type="entry name" value="CheY-like_superfamily"/>
</dbReference>
<evidence type="ECO:0000256" key="2">
    <source>
        <dbReference type="ARBA" id="ARBA00023012"/>
    </source>
</evidence>